<name>A0A433SMI4_ELYCH</name>
<organism evidence="1 2">
    <name type="scientific">Elysia chlorotica</name>
    <name type="common">Eastern emerald elysia</name>
    <name type="synonym">Sea slug</name>
    <dbReference type="NCBI Taxonomy" id="188477"/>
    <lineage>
        <taxon>Eukaryota</taxon>
        <taxon>Metazoa</taxon>
        <taxon>Spiralia</taxon>
        <taxon>Lophotrochozoa</taxon>
        <taxon>Mollusca</taxon>
        <taxon>Gastropoda</taxon>
        <taxon>Heterobranchia</taxon>
        <taxon>Euthyneura</taxon>
        <taxon>Panpulmonata</taxon>
        <taxon>Sacoglossa</taxon>
        <taxon>Placobranchoidea</taxon>
        <taxon>Plakobranchidae</taxon>
        <taxon>Elysia</taxon>
    </lineage>
</organism>
<proteinExistence type="predicted"/>
<evidence type="ECO:0000313" key="2">
    <source>
        <dbReference type="Proteomes" id="UP000271974"/>
    </source>
</evidence>
<evidence type="ECO:0000313" key="1">
    <source>
        <dbReference type="EMBL" id="RUS70399.1"/>
    </source>
</evidence>
<dbReference type="AlphaFoldDB" id="A0A433SMI4"/>
<keyword evidence="2" id="KW-1185">Reference proteome</keyword>
<reference evidence="1 2" key="1">
    <citation type="submission" date="2019-01" db="EMBL/GenBank/DDBJ databases">
        <title>A draft genome assembly of the solar-powered sea slug Elysia chlorotica.</title>
        <authorList>
            <person name="Cai H."/>
            <person name="Li Q."/>
            <person name="Fang X."/>
            <person name="Li J."/>
            <person name="Curtis N.E."/>
            <person name="Altenburger A."/>
            <person name="Shibata T."/>
            <person name="Feng M."/>
            <person name="Maeda T."/>
            <person name="Schwartz J.A."/>
            <person name="Shigenobu S."/>
            <person name="Lundholm N."/>
            <person name="Nishiyama T."/>
            <person name="Yang H."/>
            <person name="Hasebe M."/>
            <person name="Li S."/>
            <person name="Pierce S.K."/>
            <person name="Wang J."/>
        </authorList>
    </citation>
    <scope>NUCLEOTIDE SEQUENCE [LARGE SCALE GENOMIC DNA]</scope>
    <source>
        <strain evidence="1">EC2010</strain>
        <tissue evidence="1">Whole organism of an adult</tissue>
    </source>
</reference>
<accession>A0A433SMI4</accession>
<dbReference type="Proteomes" id="UP000271974">
    <property type="component" value="Unassembled WGS sequence"/>
</dbReference>
<sequence>MEFTVRASSPDIPPEPLPSLEVSGIGAVMEPYIPPTKSPMLLRARRRAARTRGQQSEDPGAWTEYLKVYTELGREKIEQSRKQQRLILQHEQVLIQQEEYYRRLNERMEEEDSLLGK</sequence>
<gene>
    <name evidence="1" type="ORF">EGW08_021843</name>
</gene>
<dbReference type="EMBL" id="RQTK01001418">
    <property type="protein sequence ID" value="RUS70399.1"/>
    <property type="molecule type" value="Genomic_DNA"/>
</dbReference>
<protein>
    <submittedName>
        <fullName evidence="1">Uncharacterized protein</fullName>
    </submittedName>
</protein>
<comment type="caution">
    <text evidence="1">The sequence shown here is derived from an EMBL/GenBank/DDBJ whole genome shotgun (WGS) entry which is preliminary data.</text>
</comment>